<name>A0ABV0JT97_9CYAN</name>
<keyword evidence="2" id="KW-1185">Reference proteome</keyword>
<dbReference type="EMBL" id="JAMPKK010000043">
    <property type="protein sequence ID" value="MEP0866435.1"/>
    <property type="molecule type" value="Genomic_DNA"/>
</dbReference>
<dbReference type="PANTHER" id="PTHR41791:SF1">
    <property type="entry name" value="SSL7039 PROTEIN"/>
    <property type="match status" value="1"/>
</dbReference>
<proteinExistence type="predicted"/>
<accession>A0ABV0JT97</accession>
<sequence length="114" mass="13278">MEAQPREIQNYLTAEGRSPFEEWLDSLRDIKARVKIEKRLKRVALGNLGDYRSVGEGVCELRIDYGPGFRIYFGQIGSTIIFLLCGGDKSSQEQDILRAKEYWRDYERRENANN</sequence>
<dbReference type="NCBIfam" id="TIGR02683">
    <property type="entry name" value="upstrm_HI1419"/>
    <property type="match status" value="1"/>
</dbReference>
<organism evidence="1 2">
    <name type="scientific">Funiculus sociatus GB2-A5</name>
    <dbReference type="NCBI Taxonomy" id="2933946"/>
    <lineage>
        <taxon>Bacteria</taxon>
        <taxon>Bacillati</taxon>
        <taxon>Cyanobacteriota</taxon>
        <taxon>Cyanophyceae</taxon>
        <taxon>Coleofasciculales</taxon>
        <taxon>Coleofasciculaceae</taxon>
        <taxon>Funiculus</taxon>
    </lineage>
</organism>
<comment type="caution">
    <text evidence="1">The sequence shown here is derived from an EMBL/GenBank/DDBJ whole genome shotgun (WGS) entry which is preliminary data.</text>
</comment>
<reference evidence="1 2" key="1">
    <citation type="submission" date="2022-04" db="EMBL/GenBank/DDBJ databases">
        <title>Positive selection, recombination, and allopatry shape intraspecific diversity of widespread and dominant cyanobacteria.</title>
        <authorList>
            <person name="Wei J."/>
            <person name="Shu W."/>
            <person name="Hu C."/>
        </authorList>
    </citation>
    <scope>NUCLEOTIDE SEQUENCE [LARGE SCALE GENOMIC DNA]</scope>
    <source>
        <strain evidence="1 2">GB2-A5</strain>
    </source>
</reference>
<dbReference type="PIRSF" id="PIRSF028744">
    <property type="entry name" value="Addict_mod_HI1419"/>
    <property type="match status" value="1"/>
</dbReference>
<dbReference type="Proteomes" id="UP001442494">
    <property type="component" value="Unassembled WGS sequence"/>
</dbReference>
<dbReference type="InterPro" id="IPR014056">
    <property type="entry name" value="TypeIITA-like_toxin_pred"/>
</dbReference>
<dbReference type="RefSeq" id="WP_190422823.1">
    <property type="nucleotide sequence ID" value="NZ_JAMPKK010000043.1"/>
</dbReference>
<protein>
    <submittedName>
        <fullName evidence="1">Type II toxin-antitoxin system RelE/ParE family toxin</fullName>
    </submittedName>
</protein>
<dbReference type="PANTHER" id="PTHR41791">
    <property type="entry name" value="SSL7039 PROTEIN"/>
    <property type="match status" value="1"/>
</dbReference>
<evidence type="ECO:0000313" key="1">
    <source>
        <dbReference type="EMBL" id="MEP0866435.1"/>
    </source>
</evidence>
<evidence type="ECO:0000313" key="2">
    <source>
        <dbReference type="Proteomes" id="UP001442494"/>
    </source>
</evidence>
<gene>
    <name evidence="1" type="ORF">NDI37_18415</name>
</gene>